<dbReference type="Gramene" id="OB08G15070.1">
    <property type="protein sequence ID" value="OB08G15070.1"/>
    <property type="gene ID" value="OB08G15070"/>
</dbReference>
<reference evidence="2" key="2">
    <citation type="submission" date="2013-04" db="UniProtKB">
        <authorList>
            <consortium name="EnsemblPlants"/>
        </authorList>
    </citation>
    <scope>IDENTIFICATION</scope>
</reference>
<keyword evidence="1" id="KW-0472">Membrane</keyword>
<keyword evidence="3" id="KW-1185">Reference proteome</keyword>
<organism evidence="2">
    <name type="scientific">Oryza brachyantha</name>
    <name type="common">malo sina</name>
    <dbReference type="NCBI Taxonomy" id="4533"/>
    <lineage>
        <taxon>Eukaryota</taxon>
        <taxon>Viridiplantae</taxon>
        <taxon>Streptophyta</taxon>
        <taxon>Embryophyta</taxon>
        <taxon>Tracheophyta</taxon>
        <taxon>Spermatophyta</taxon>
        <taxon>Magnoliopsida</taxon>
        <taxon>Liliopsida</taxon>
        <taxon>Poales</taxon>
        <taxon>Poaceae</taxon>
        <taxon>BOP clade</taxon>
        <taxon>Oryzoideae</taxon>
        <taxon>Oryzeae</taxon>
        <taxon>Oryzinae</taxon>
        <taxon>Oryza</taxon>
    </lineage>
</organism>
<protein>
    <submittedName>
        <fullName evidence="2">Uncharacterized protein</fullName>
    </submittedName>
</protein>
<proteinExistence type="predicted"/>
<dbReference type="EnsemblPlants" id="OB08G15070.1">
    <property type="protein sequence ID" value="OB08G15070.1"/>
    <property type="gene ID" value="OB08G15070"/>
</dbReference>
<evidence type="ECO:0000313" key="2">
    <source>
        <dbReference type="EnsemblPlants" id="OB08G15070.1"/>
    </source>
</evidence>
<dbReference type="AlphaFoldDB" id="J3MQX8"/>
<dbReference type="Proteomes" id="UP000006038">
    <property type="component" value="Chromosome 8"/>
</dbReference>
<keyword evidence="1" id="KW-0812">Transmembrane</keyword>
<name>J3MQX8_ORYBR</name>
<feature type="transmembrane region" description="Helical" evidence="1">
    <location>
        <begin position="33"/>
        <end position="60"/>
    </location>
</feature>
<dbReference type="HOGENOM" id="CLU_2853347_0_0_1"/>
<reference evidence="2" key="1">
    <citation type="journal article" date="2013" name="Nat. Commun.">
        <title>Whole-genome sequencing of Oryza brachyantha reveals mechanisms underlying Oryza genome evolution.</title>
        <authorList>
            <person name="Chen J."/>
            <person name="Huang Q."/>
            <person name="Gao D."/>
            <person name="Wang J."/>
            <person name="Lang Y."/>
            <person name="Liu T."/>
            <person name="Li B."/>
            <person name="Bai Z."/>
            <person name="Luis Goicoechea J."/>
            <person name="Liang C."/>
            <person name="Chen C."/>
            <person name="Zhang W."/>
            <person name="Sun S."/>
            <person name="Liao Y."/>
            <person name="Zhang X."/>
            <person name="Yang L."/>
            <person name="Song C."/>
            <person name="Wang M."/>
            <person name="Shi J."/>
            <person name="Liu G."/>
            <person name="Liu J."/>
            <person name="Zhou H."/>
            <person name="Zhou W."/>
            <person name="Yu Q."/>
            <person name="An N."/>
            <person name="Chen Y."/>
            <person name="Cai Q."/>
            <person name="Wang B."/>
            <person name="Liu B."/>
            <person name="Min J."/>
            <person name="Huang Y."/>
            <person name="Wu H."/>
            <person name="Li Z."/>
            <person name="Zhang Y."/>
            <person name="Yin Y."/>
            <person name="Song W."/>
            <person name="Jiang J."/>
            <person name="Jackson S.A."/>
            <person name="Wing R.A."/>
            <person name="Wang J."/>
            <person name="Chen M."/>
        </authorList>
    </citation>
    <scope>NUCLEOTIDE SEQUENCE [LARGE SCALE GENOMIC DNA]</scope>
    <source>
        <strain evidence="2">cv. IRGC 101232</strain>
    </source>
</reference>
<evidence type="ECO:0000256" key="1">
    <source>
        <dbReference type="SAM" id="Phobius"/>
    </source>
</evidence>
<evidence type="ECO:0000313" key="3">
    <source>
        <dbReference type="Proteomes" id="UP000006038"/>
    </source>
</evidence>
<sequence>MPTYACRPSVAASSPGTYCAVGLEWRGGAVPGLAAGGAASAAAGFGLFTALLCGVSLVTLRVVDA</sequence>
<keyword evidence="1" id="KW-1133">Transmembrane helix</keyword>
<accession>J3MQX8</accession>